<comment type="caution">
    <text evidence="1">The sequence shown here is derived from an EMBL/GenBank/DDBJ whole genome shotgun (WGS) entry which is preliminary data.</text>
</comment>
<gene>
    <name evidence="1" type="ORF">KP509_01G103600</name>
</gene>
<proteinExistence type="predicted"/>
<accession>A0A8T2VFV4</accession>
<name>A0A8T2VFV4_CERRI</name>
<evidence type="ECO:0000313" key="1">
    <source>
        <dbReference type="EMBL" id="KAH7447371.1"/>
    </source>
</evidence>
<organism evidence="1 2">
    <name type="scientific">Ceratopteris richardii</name>
    <name type="common">Triangle waterfern</name>
    <dbReference type="NCBI Taxonomy" id="49495"/>
    <lineage>
        <taxon>Eukaryota</taxon>
        <taxon>Viridiplantae</taxon>
        <taxon>Streptophyta</taxon>
        <taxon>Embryophyta</taxon>
        <taxon>Tracheophyta</taxon>
        <taxon>Polypodiopsida</taxon>
        <taxon>Polypodiidae</taxon>
        <taxon>Polypodiales</taxon>
        <taxon>Pteridineae</taxon>
        <taxon>Pteridaceae</taxon>
        <taxon>Parkerioideae</taxon>
        <taxon>Ceratopteris</taxon>
    </lineage>
</organism>
<sequence>MLLAPPSSRHPSSCKGGTHPSLYMHLGLCPLFSPRMGRPTMEKKAAAIVTQVSGRTNQRKLHLPLHTGGGWLSASTTLVHRGHISMLLATYAEGLFEGLYAHATHMRWSGYSHAASLFFLPCSPTSTTSMGLVPFLLQ</sequence>
<keyword evidence="2" id="KW-1185">Reference proteome</keyword>
<protein>
    <submittedName>
        <fullName evidence="1">Uncharacterized protein</fullName>
    </submittedName>
</protein>
<dbReference type="Proteomes" id="UP000825935">
    <property type="component" value="Chromosome 1"/>
</dbReference>
<dbReference type="EMBL" id="CM035406">
    <property type="protein sequence ID" value="KAH7447371.1"/>
    <property type="molecule type" value="Genomic_DNA"/>
</dbReference>
<evidence type="ECO:0000313" key="2">
    <source>
        <dbReference type="Proteomes" id="UP000825935"/>
    </source>
</evidence>
<reference evidence="1" key="1">
    <citation type="submission" date="2021-08" db="EMBL/GenBank/DDBJ databases">
        <title>WGS assembly of Ceratopteris richardii.</title>
        <authorList>
            <person name="Marchant D.B."/>
            <person name="Chen G."/>
            <person name="Jenkins J."/>
            <person name="Shu S."/>
            <person name="Leebens-Mack J."/>
            <person name="Grimwood J."/>
            <person name="Schmutz J."/>
            <person name="Soltis P."/>
            <person name="Soltis D."/>
            <person name="Chen Z.-H."/>
        </authorList>
    </citation>
    <scope>NUCLEOTIDE SEQUENCE</scope>
    <source>
        <strain evidence="1">Whitten #5841</strain>
        <tissue evidence="1">Leaf</tissue>
    </source>
</reference>
<dbReference type="AlphaFoldDB" id="A0A8T2VFV4"/>